<sequence length="81" mass="9096">MHVESLTSTLFDGEGMHCHQPAALHLTHPDTMPKQPSDTVGKAGLKLRLGGPIRLMPSLSLRLETDRFTVMETDRFPSLWR</sequence>
<dbReference type="Proteomes" id="UP000053260">
    <property type="component" value="Unassembled WGS sequence"/>
</dbReference>
<keyword evidence="2" id="KW-1185">Reference proteome</keyword>
<organism evidence="1 2">
    <name type="scientific">Streptomyces dysideae</name>
    <dbReference type="NCBI Taxonomy" id="909626"/>
    <lineage>
        <taxon>Bacteria</taxon>
        <taxon>Bacillati</taxon>
        <taxon>Actinomycetota</taxon>
        <taxon>Actinomycetes</taxon>
        <taxon>Kitasatosporales</taxon>
        <taxon>Streptomycetaceae</taxon>
        <taxon>Streptomyces</taxon>
    </lineage>
</organism>
<protein>
    <submittedName>
        <fullName evidence="1">Uncharacterized protein</fullName>
    </submittedName>
</protein>
<name>A0A117RY55_9ACTN</name>
<proteinExistence type="predicted"/>
<evidence type="ECO:0000313" key="1">
    <source>
        <dbReference type="EMBL" id="KUO16177.1"/>
    </source>
</evidence>
<comment type="caution">
    <text evidence="1">The sequence shown here is derived from an EMBL/GenBank/DDBJ whole genome shotgun (WGS) entry which is preliminary data.</text>
</comment>
<evidence type="ECO:0000313" key="2">
    <source>
        <dbReference type="Proteomes" id="UP000053260"/>
    </source>
</evidence>
<dbReference type="AlphaFoldDB" id="A0A117RY55"/>
<reference evidence="1 2" key="1">
    <citation type="submission" date="2015-10" db="EMBL/GenBank/DDBJ databases">
        <title>Draft genome sequence of Streptomyces sp. RV15, isolated from a marine sponge.</title>
        <authorList>
            <person name="Ruckert C."/>
            <person name="Abdelmohsen U.R."/>
            <person name="Winkler A."/>
            <person name="Hentschel U."/>
            <person name="Kalinowski J."/>
            <person name="Kampfer P."/>
            <person name="Glaeser S."/>
        </authorList>
    </citation>
    <scope>NUCLEOTIDE SEQUENCE [LARGE SCALE GENOMIC DNA]</scope>
    <source>
        <strain evidence="1 2">RV15</strain>
    </source>
</reference>
<gene>
    <name evidence="1" type="ORF">AQJ91_36695</name>
</gene>
<dbReference type="EMBL" id="LMXB01000093">
    <property type="protein sequence ID" value="KUO16177.1"/>
    <property type="molecule type" value="Genomic_DNA"/>
</dbReference>
<accession>A0A117RY55</accession>